<proteinExistence type="predicted"/>
<gene>
    <name evidence="2" type="ORF">CGOC_LOCUS11476</name>
</gene>
<dbReference type="AlphaFoldDB" id="A0A3P7MKU7"/>
<dbReference type="EMBL" id="UYRV01116640">
    <property type="protein sequence ID" value="VDN30194.1"/>
    <property type="molecule type" value="Genomic_DNA"/>
</dbReference>
<organism evidence="2 3">
    <name type="scientific">Cylicostephanus goldi</name>
    <name type="common">Nematode worm</name>
    <dbReference type="NCBI Taxonomy" id="71465"/>
    <lineage>
        <taxon>Eukaryota</taxon>
        <taxon>Metazoa</taxon>
        <taxon>Ecdysozoa</taxon>
        <taxon>Nematoda</taxon>
        <taxon>Chromadorea</taxon>
        <taxon>Rhabditida</taxon>
        <taxon>Rhabditina</taxon>
        <taxon>Rhabditomorpha</taxon>
        <taxon>Strongyloidea</taxon>
        <taxon>Strongylidae</taxon>
        <taxon>Cylicostephanus</taxon>
    </lineage>
</organism>
<protein>
    <submittedName>
        <fullName evidence="2">Uncharacterized protein</fullName>
    </submittedName>
</protein>
<evidence type="ECO:0000313" key="2">
    <source>
        <dbReference type="EMBL" id="VDN30194.1"/>
    </source>
</evidence>
<feature type="compositionally biased region" description="Low complexity" evidence="1">
    <location>
        <begin position="142"/>
        <end position="162"/>
    </location>
</feature>
<feature type="region of interest" description="Disordered" evidence="1">
    <location>
        <begin position="138"/>
        <end position="171"/>
    </location>
</feature>
<sequence>MYKPSPRVRSSVIPGRDLNYTSHVAPPTLGKGIRTKPVNGTVSLTNRSLNGSLINKTVDSAIETSLTGGANRPPSSGRLHDPDELPPANEEVVAVENNGVYSPETDPRAAALQRVEARQARGDVPRLRLDGSACDDSLILNKSPAPTSTTKTATTSTTPASSETNLPSPRVVTSVNSKPIVRLNSPDYFTEPTINAMKEMVSSKKCLRFCYSAVSCSRLSMVKLF</sequence>
<name>A0A3P7MKU7_CYLGO</name>
<evidence type="ECO:0000256" key="1">
    <source>
        <dbReference type="SAM" id="MobiDB-lite"/>
    </source>
</evidence>
<dbReference type="Proteomes" id="UP000271889">
    <property type="component" value="Unassembled WGS sequence"/>
</dbReference>
<keyword evidence="3" id="KW-1185">Reference proteome</keyword>
<accession>A0A3P7MKU7</accession>
<feature type="region of interest" description="Disordered" evidence="1">
    <location>
        <begin position="65"/>
        <end position="86"/>
    </location>
</feature>
<dbReference type="OrthoDB" id="3797628at2759"/>
<evidence type="ECO:0000313" key="3">
    <source>
        <dbReference type="Proteomes" id="UP000271889"/>
    </source>
</evidence>
<reference evidence="2 3" key="1">
    <citation type="submission" date="2018-11" db="EMBL/GenBank/DDBJ databases">
        <authorList>
            <consortium name="Pathogen Informatics"/>
        </authorList>
    </citation>
    <scope>NUCLEOTIDE SEQUENCE [LARGE SCALE GENOMIC DNA]</scope>
</reference>